<proteinExistence type="predicted"/>
<name>A0A9Q0S7F8_9DIPT</name>
<reference evidence="1" key="1">
    <citation type="submission" date="2022-07" db="EMBL/GenBank/DDBJ databases">
        <authorList>
            <person name="Trinca V."/>
            <person name="Uliana J.V.C."/>
            <person name="Torres T.T."/>
            <person name="Ward R.J."/>
            <person name="Monesi N."/>
        </authorList>
    </citation>
    <scope>NUCLEOTIDE SEQUENCE</scope>
    <source>
        <strain evidence="1">HSMRA1968</strain>
        <tissue evidence="1">Whole embryos</tissue>
    </source>
</reference>
<comment type="caution">
    <text evidence="1">The sequence shown here is derived from an EMBL/GenBank/DDBJ whole genome shotgun (WGS) entry which is preliminary data.</text>
</comment>
<dbReference type="EMBL" id="WJQU01000001">
    <property type="protein sequence ID" value="KAJ6648142.1"/>
    <property type="molecule type" value="Genomic_DNA"/>
</dbReference>
<sequence>MREALKRRITERLTCLSNVLQYLHNGEYVDSSLGLQKLSNENLVNTIIRFTNSEDPSTDLEENGNEEVVNESLSVNVPFTLKERLLYAIEEAASGVTEKRVSKRDLRKVIKREIAVFEDGGCRGPILDAVYNSLLTIKSTSVDSENFRMLELYALKCAAN</sequence>
<keyword evidence="2" id="KW-1185">Reference proteome</keyword>
<dbReference type="Proteomes" id="UP001151699">
    <property type="component" value="Chromosome A"/>
</dbReference>
<accession>A0A9Q0S7F8</accession>
<dbReference type="AlphaFoldDB" id="A0A9Q0S7F8"/>
<evidence type="ECO:0000313" key="1">
    <source>
        <dbReference type="EMBL" id="KAJ6648142.1"/>
    </source>
</evidence>
<dbReference type="OrthoDB" id="6777597at2759"/>
<protein>
    <submittedName>
        <fullName evidence="1">Uncharacterized protein</fullName>
    </submittedName>
</protein>
<gene>
    <name evidence="1" type="ORF">Bhyg_03368</name>
</gene>
<organism evidence="1 2">
    <name type="scientific">Pseudolycoriella hygida</name>
    <dbReference type="NCBI Taxonomy" id="35572"/>
    <lineage>
        <taxon>Eukaryota</taxon>
        <taxon>Metazoa</taxon>
        <taxon>Ecdysozoa</taxon>
        <taxon>Arthropoda</taxon>
        <taxon>Hexapoda</taxon>
        <taxon>Insecta</taxon>
        <taxon>Pterygota</taxon>
        <taxon>Neoptera</taxon>
        <taxon>Endopterygota</taxon>
        <taxon>Diptera</taxon>
        <taxon>Nematocera</taxon>
        <taxon>Sciaroidea</taxon>
        <taxon>Sciaridae</taxon>
        <taxon>Pseudolycoriella</taxon>
    </lineage>
</organism>
<evidence type="ECO:0000313" key="2">
    <source>
        <dbReference type="Proteomes" id="UP001151699"/>
    </source>
</evidence>